<feature type="transmembrane region" description="Helical" evidence="11">
    <location>
        <begin position="1200"/>
        <end position="1217"/>
    </location>
</feature>
<feature type="compositionally biased region" description="Acidic residues" evidence="10">
    <location>
        <begin position="414"/>
        <end position="428"/>
    </location>
</feature>
<dbReference type="OrthoDB" id="264354at2759"/>
<dbReference type="FunCoup" id="A0A163JXA5">
    <property type="interactions" value="697"/>
</dbReference>
<protein>
    <recommendedName>
        <fullName evidence="4">RING-type E3 ubiquitin transferase</fullName>
        <ecNumber evidence="4">2.3.2.27</ecNumber>
    </recommendedName>
</protein>
<feature type="domain" description="E3 ubiquitin-protein ligase MARCHF6-like C-terminal" evidence="12">
    <location>
        <begin position="1151"/>
        <end position="1274"/>
    </location>
</feature>
<organism evidence="13">
    <name type="scientific">Absidia glauca</name>
    <name type="common">Pin mould</name>
    <dbReference type="NCBI Taxonomy" id="4829"/>
    <lineage>
        <taxon>Eukaryota</taxon>
        <taxon>Fungi</taxon>
        <taxon>Fungi incertae sedis</taxon>
        <taxon>Mucoromycota</taxon>
        <taxon>Mucoromycotina</taxon>
        <taxon>Mucoromycetes</taxon>
        <taxon>Mucorales</taxon>
        <taxon>Cunninghamellaceae</taxon>
        <taxon>Absidia</taxon>
    </lineage>
</organism>
<keyword evidence="6 11" id="KW-0812">Transmembrane</keyword>
<feature type="transmembrane region" description="Helical" evidence="11">
    <location>
        <begin position="1246"/>
        <end position="1264"/>
    </location>
</feature>
<feature type="transmembrane region" description="Helical" evidence="11">
    <location>
        <begin position="1156"/>
        <end position="1180"/>
    </location>
</feature>
<accession>A0A163JXA5</accession>
<dbReference type="GO" id="GO:0005789">
    <property type="term" value="C:endoplasmic reticulum membrane"/>
    <property type="evidence" value="ECO:0007669"/>
    <property type="project" value="TreeGrafter"/>
</dbReference>
<dbReference type="EC" id="2.3.2.27" evidence="4"/>
<comment type="pathway">
    <text evidence="3">Protein modification; protein ubiquitination.</text>
</comment>
<dbReference type="OMA" id="TAWWISN"/>
<feature type="transmembrane region" description="Helical" evidence="11">
    <location>
        <begin position="95"/>
        <end position="115"/>
    </location>
</feature>
<gene>
    <name evidence="13" type="primary">ABSGL_09524.1 scaffold 11342</name>
</gene>
<dbReference type="GO" id="GO:0036503">
    <property type="term" value="P:ERAD pathway"/>
    <property type="evidence" value="ECO:0007669"/>
    <property type="project" value="TreeGrafter"/>
</dbReference>
<keyword evidence="5" id="KW-0808">Transferase</keyword>
<feature type="compositionally biased region" description="Polar residues" evidence="10">
    <location>
        <begin position="346"/>
        <end position="361"/>
    </location>
</feature>
<keyword evidence="7" id="KW-0833">Ubl conjugation pathway</keyword>
<dbReference type="PANTHER" id="PTHR13145:SF0">
    <property type="entry name" value="E3 UBIQUITIN-PROTEIN LIGASE MARCHF6"/>
    <property type="match status" value="1"/>
</dbReference>
<sequence length="1316" mass="148616">MEDEESVDRNPPLIIHCSTHASALAVSALCIKIGRQQIKKTVLIEWLSHSRKKYCELCEHPFTFTPIYRSDMPDRLPLGVFVRQCVRRLVQSLKLVLRALVVAVVWLVILPYSTLCTWRFYFWSGETIGFFTTSSKNVTLPEQASSDVVPVSLLTRLSNLVKLPVVFQWRTFLSDCFEGQVITAFVIVIFIAAYLFREWAMQNLLVEDEPQEDEEHLEQQHRAAGAAFDVAQPLLGRPPNDDHPHNWTREHQQVAIDTLLNAIQNLDPPGNNNVEADRNELQARLAEMRRVLEQQRTSSNDDSQQRGSRPSTPRIDHENEGAGPSWLQDHVSPPTTTSPDDHDQHPASSSSRGKQRATSTFADESDDDDNNSESAEEDQRRMNTLTRDTVIANWYDKHDSDEEVYRRRWRAPEFSEDDDDDDDEDDNDGAAHMFGTQRQHNHHHRPIDNHLVEEAAAAAARDPTPAAMMVEEDALDNNDDGGDEEMEPFDFGDDIDGVLEAVGMRGNPWMLLQNSVLMSLMVSLCLGVAVWIPYVVGRLVISIKPMSFIQTPISVMRLLTDPVVDFVLDRGIPLVWTWVATKVSTDTIVPESIQLSVGAIMARLHTMLDDLLASPGNTTLLDKPLSLQPETVMNNTSMIHHKGQLTDLQQMVESFGDSVLERWQQFALGQSGLDRTVCILVGYLVLVLIGSWYLGRTPSAVQRRQQQQQQHRNGGNMNMRRAAGQHGDTVQDILRQQGDFLKVVFFIVVELVIFPLACGVLLDGCTLPLFVDATMDTRWAFYQSNPYSSCFLHWFFGTGFLFGVAVFVALCREVVRPGVIWFIRDPNDPQFHPIREMIERPTLPLLQKIIHSAMMYAGLIVAAVGSVVYSLNYLTTAFPLVVPLDTPFSTLSLDLLGVQFILSPLISYLAPRDYAKFLLDAWWRWTSRQLRLTSFMFDGRYPEEEGRHVRRSLQAWLLRQKAAIPSSDDVYGDVAIAEADGSQEQQHTASVFFQRDGQLLRVPKLDTVPVVPRRRMLVPVDPVTLEALDEDERRAGHPAASQSGDEELSTTIVYAPPHFKSRIILFIILMWLSSSLLTCTLTVVPVCLGRYLFKTLVTAKSVHDVYNFATGAYVMVSVGLAIDWIRNKYQTWQDNGATFGVVVDWVKMKLELAGKVLYLAFTLGFVLPLLLGVTVDLYLFMPLRYSINDKPMVLHLSEDWTFGVAYASIIYGLIQVLPNNRWQHYLDQFTAHGLYNVSVWSVTRNFLAPVILGTIMAIFIPGILAWGCVQWLGVVCYASAKLIKLWVKSIRDDTYMIGKQLHNLDQGTTLTASSTL</sequence>
<evidence type="ECO:0000256" key="3">
    <source>
        <dbReference type="ARBA" id="ARBA00004906"/>
    </source>
</evidence>
<feature type="transmembrane region" description="Helical" evidence="11">
    <location>
        <begin position="853"/>
        <end position="871"/>
    </location>
</feature>
<evidence type="ECO:0000256" key="11">
    <source>
        <dbReference type="SAM" id="Phobius"/>
    </source>
</evidence>
<evidence type="ECO:0000259" key="12">
    <source>
        <dbReference type="Pfam" id="PF23113"/>
    </source>
</evidence>
<dbReference type="InterPro" id="IPR056521">
    <property type="entry name" value="MARCHF6-like_C"/>
</dbReference>
<dbReference type="Proteomes" id="UP000078561">
    <property type="component" value="Unassembled WGS sequence"/>
</dbReference>
<evidence type="ECO:0000256" key="1">
    <source>
        <dbReference type="ARBA" id="ARBA00000900"/>
    </source>
</evidence>
<feature type="transmembrane region" description="Helical" evidence="11">
    <location>
        <begin position="791"/>
        <end position="811"/>
    </location>
</feature>
<evidence type="ECO:0000313" key="13">
    <source>
        <dbReference type="EMBL" id="SAM03681.1"/>
    </source>
</evidence>
<dbReference type="InParanoid" id="A0A163JXA5"/>
<dbReference type="Pfam" id="PF23113">
    <property type="entry name" value="MARCHF6_C"/>
    <property type="match status" value="1"/>
</dbReference>
<feature type="transmembrane region" description="Helical" evidence="11">
    <location>
        <begin position="177"/>
        <end position="196"/>
    </location>
</feature>
<dbReference type="PANTHER" id="PTHR13145">
    <property type="entry name" value="SSM4 PROTEIN"/>
    <property type="match status" value="1"/>
</dbReference>
<feature type="transmembrane region" description="Helical" evidence="11">
    <location>
        <begin position="743"/>
        <end position="771"/>
    </location>
</feature>
<feature type="compositionally biased region" description="Acidic residues" evidence="10">
    <location>
        <begin position="363"/>
        <end position="376"/>
    </location>
</feature>
<dbReference type="EMBL" id="LT554228">
    <property type="protein sequence ID" value="SAM03681.1"/>
    <property type="molecule type" value="Genomic_DNA"/>
</dbReference>
<keyword evidence="14" id="KW-1185">Reference proteome</keyword>
<evidence type="ECO:0000313" key="14">
    <source>
        <dbReference type="Proteomes" id="UP000078561"/>
    </source>
</evidence>
<feature type="transmembrane region" description="Helical" evidence="11">
    <location>
        <begin position="1063"/>
        <end position="1093"/>
    </location>
</feature>
<proteinExistence type="predicted"/>
<keyword evidence="9 11" id="KW-0472">Membrane</keyword>
<feature type="transmembrane region" description="Helical" evidence="11">
    <location>
        <begin position="1105"/>
        <end position="1125"/>
    </location>
</feature>
<evidence type="ECO:0000256" key="4">
    <source>
        <dbReference type="ARBA" id="ARBA00012483"/>
    </source>
</evidence>
<comment type="catalytic activity">
    <reaction evidence="1">
        <text>S-ubiquitinyl-[E2 ubiquitin-conjugating enzyme]-L-cysteine + [acceptor protein]-L-lysine = [E2 ubiquitin-conjugating enzyme]-L-cysteine + N(6)-ubiquitinyl-[acceptor protein]-L-lysine.</text>
        <dbReference type="EC" id="2.3.2.27"/>
    </reaction>
</comment>
<evidence type="ECO:0000256" key="9">
    <source>
        <dbReference type="ARBA" id="ARBA00023136"/>
    </source>
</evidence>
<feature type="transmembrane region" description="Helical" evidence="11">
    <location>
        <begin position="673"/>
        <end position="694"/>
    </location>
</feature>
<name>A0A163JXA5_ABSGL</name>
<evidence type="ECO:0000256" key="7">
    <source>
        <dbReference type="ARBA" id="ARBA00022786"/>
    </source>
</evidence>
<evidence type="ECO:0000256" key="6">
    <source>
        <dbReference type="ARBA" id="ARBA00022692"/>
    </source>
</evidence>
<evidence type="ECO:0000256" key="5">
    <source>
        <dbReference type="ARBA" id="ARBA00022679"/>
    </source>
</evidence>
<feature type="region of interest" description="Disordered" evidence="10">
    <location>
        <begin position="414"/>
        <end position="444"/>
    </location>
</feature>
<keyword evidence="8 11" id="KW-1133">Transmembrane helix</keyword>
<feature type="transmembrane region" description="Helical" evidence="11">
    <location>
        <begin position="891"/>
        <end position="910"/>
    </location>
</feature>
<reference evidence="13" key="1">
    <citation type="submission" date="2016-04" db="EMBL/GenBank/DDBJ databases">
        <authorList>
            <person name="Evans L.H."/>
            <person name="Alamgir A."/>
            <person name="Owens N."/>
            <person name="Weber N.D."/>
            <person name="Virtaneva K."/>
            <person name="Barbian K."/>
            <person name="Babar A."/>
            <person name="Rosenke K."/>
        </authorList>
    </citation>
    <scope>NUCLEOTIDE SEQUENCE [LARGE SCALE GENOMIC DNA]</scope>
    <source>
        <strain evidence="13">CBS 101.48</strain>
    </source>
</reference>
<dbReference type="STRING" id="4829.A0A163JXA5"/>
<feature type="region of interest" description="Disordered" evidence="10">
    <location>
        <begin position="293"/>
        <end position="384"/>
    </location>
</feature>
<feature type="compositionally biased region" description="Polar residues" evidence="10">
    <location>
        <begin position="294"/>
        <end position="311"/>
    </location>
</feature>
<dbReference type="GO" id="GO:0061630">
    <property type="term" value="F:ubiquitin protein ligase activity"/>
    <property type="evidence" value="ECO:0007669"/>
    <property type="project" value="UniProtKB-EC"/>
</dbReference>
<comment type="subcellular location">
    <subcellularLocation>
        <location evidence="2">Membrane</location>
        <topology evidence="2">Multi-pass membrane protein</topology>
    </subcellularLocation>
</comment>
<evidence type="ECO:0000256" key="8">
    <source>
        <dbReference type="ARBA" id="ARBA00022989"/>
    </source>
</evidence>
<evidence type="ECO:0000256" key="2">
    <source>
        <dbReference type="ARBA" id="ARBA00004141"/>
    </source>
</evidence>
<feature type="transmembrane region" description="Helical" evidence="11">
    <location>
        <begin position="515"/>
        <end position="536"/>
    </location>
</feature>
<evidence type="ECO:0000256" key="10">
    <source>
        <dbReference type="SAM" id="MobiDB-lite"/>
    </source>
</evidence>